<dbReference type="AlphaFoldDB" id="A0A167WL82"/>
<evidence type="ECO:0000313" key="10">
    <source>
        <dbReference type="EMBL" id="OAA63928.1"/>
    </source>
</evidence>
<dbReference type="Gene3D" id="1.10.510.10">
    <property type="entry name" value="Transferase(Phosphotransferase) domain 1"/>
    <property type="match status" value="1"/>
</dbReference>
<organism evidence="10 11">
    <name type="scientific">Cordyceps fumosorosea (strain ARSEF 2679)</name>
    <name type="common">Isaria fumosorosea</name>
    <dbReference type="NCBI Taxonomy" id="1081104"/>
    <lineage>
        <taxon>Eukaryota</taxon>
        <taxon>Fungi</taxon>
        <taxon>Dikarya</taxon>
        <taxon>Ascomycota</taxon>
        <taxon>Pezizomycotina</taxon>
        <taxon>Sordariomycetes</taxon>
        <taxon>Hypocreomycetidae</taxon>
        <taxon>Hypocreales</taxon>
        <taxon>Cordycipitaceae</taxon>
        <taxon>Cordyceps</taxon>
    </lineage>
</organism>
<evidence type="ECO:0000256" key="7">
    <source>
        <dbReference type="ARBA" id="ARBA00047899"/>
    </source>
</evidence>
<sequence length="516" mass="57629">MCDGIVDFALFALHPMSAKTTNIVRFNQDCGNVPLGAKCFVVTAKQTSRRRRGMVTFGREQDNDIWYKFGYNRHLCTFTLTPAGDVVLLDNSGLNHRPMAGLVATTTDANQHKHVVDRYSMSIEPEFGGRAQQRRVVPMCAGLDLRVEIGRGCVFALRWCVPVASRVDVARTRALLARVYAARPQQYLIEEPPRNAPAVTTEQQALHARSPPETHWYGGLWRQAPGRTHEAVDLRTGRVYAVKRLVSPRRPDGEDDLGARQEWKRLARLQAMGFDALEHTNIQPPQFMDGWAEGHAFLDFYHHLYRGNSRDHFAPLVAHAGSHAAVVRACLARFAAQMLAALAYLDAHGVVHANIKPENVLYQTAWHPAQPEPRELVRFFLVDFAFGAAETHVGTAGYMAPETVRYYTRSGKTDLYALGITMLELLGVLAVAEFRRGMRHWCLRLAALTGRAVLEAGSDDGCEFGHRQVQSLCEQGVLSRALEGMLRLQSDKRQDILGTKLAFAELGDDAFVYGPR</sequence>
<dbReference type="Proteomes" id="UP000076744">
    <property type="component" value="Unassembled WGS sequence"/>
</dbReference>
<evidence type="ECO:0000313" key="11">
    <source>
        <dbReference type="Proteomes" id="UP000076744"/>
    </source>
</evidence>
<keyword evidence="5 10" id="KW-0418">Kinase</keyword>
<dbReference type="GO" id="GO:0005524">
    <property type="term" value="F:ATP binding"/>
    <property type="evidence" value="ECO:0007669"/>
    <property type="project" value="UniProtKB-KW"/>
</dbReference>
<evidence type="ECO:0000256" key="6">
    <source>
        <dbReference type="ARBA" id="ARBA00022840"/>
    </source>
</evidence>
<dbReference type="EC" id="2.7.11.1" evidence="1"/>
<keyword evidence="11" id="KW-1185">Reference proteome</keyword>
<evidence type="ECO:0000256" key="5">
    <source>
        <dbReference type="ARBA" id="ARBA00022777"/>
    </source>
</evidence>
<protein>
    <recommendedName>
        <fullName evidence="1">non-specific serine/threonine protein kinase</fullName>
        <ecNumber evidence="1">2.7.11.1</ecNumber>
    </recommendedName>
</protein>
<dbReference type="SMART" id="SM00220">
    <property type="entry name" value="S_TKc"/>
    <property type="match status" value="1"/>
</dbReference>
<dbReference type="Pfam" id="PF00069">
    <property type="entry name" value="Pkinase"/>
    <property type="match status" value="1"/>
</dbReference>
<reference evidence="10 11" key="1">
    <citation type="journal article" date="2016" name="Genome Biol. Evol.">
        <title>Divergent and convergent evolution of fungal pathogenicity.</title>
        <authorList>
            <person name="Shang Y."/>
            <person name="Xiao G."/>
            <person name="Zheng P."/>
            <person name="Cen K."/>
            <person name="Zhan S."/>
            <person name="Wang C."/>
        </authorList>
    </citation>
    <scope>NUCLEOTIDE SEQUENCE [LARGE SCALE GENOMIC DNA]</scope>
    <source>
        <strain evidence="10 11">ARSEF 2679</strain>
    </source>
</reference>
<evidence type="ECO:0000256" key="8">
    <source>
        <dbReference type="ARBA" id="ARBA00048679"/>
    </source>
</evidence>
<keyword evidence="2" id="KW-0723">Serine/threonine-protein kinase</keyword>
<evidence type="ECO:0000256" key="1">
    <source>
        <dbReference type="ARBA" id="ARBA00012513"/>
    </source>
</evidence>
<dbReference type="GeneID" id="30020929"/>
<evidence type="ECO:0000256" key="4">
    <source>
        <dbReference type="ARBA" id="ARBA00022741"/>
    </source>
</evidence>
<keyword evidence="6" id="KW-0067">ATP-binding</keyword>
<evidence type="ECO:0000259" key="9">
    <source>
        <dbReference type="PROSITE" id="PS50011"/>
    </source>
</evidence>
<dbReference type="InterPro" id="IPR000719">
    <property type="entry name" value="Prot_kinase_dom"/>
</dbReference>
<proteinExistence type="predicted"/>
<dbReference type="PANTHER" id="PTHR24363:SF0">
    <property type="entry name" value="SERINE_THREONINE KINASE LIKE DOMAIN CONTAINING 1"/>
    <property type="match status" value="1"/>
</dbReference>
<keyword evidence="3" id="KW-0808">Transferase</keyword>
<dbReference type="GO" id="GO:0004674">
    <property type="term" value="F:protein serine/threonine kinase activity"/>
    <property type="evidence" value="ECO:0007669"/>
    <property type="project" value="UniProtKB-KW"/>
</dbReference>
<accession>A0A167WL82</accession>
<comment type="catalytic activity">
    <reaction evidence="8">
        <text>L-seryl-[protein] + ATP = O-phospho-L-seryl-[protein] + ADP + H(+)</text>
        <dbReference type="Rhea" id="RHEA:17989"/>
        <dbReference type="Rhea" id="RHEA-COMP:9863"/>
        <dbReference type="Rhea" id="RHEA-COMP:11604"/>
        <dbReference type="ChEBI" id="CHEBI:15378"/>
        <dbReference type="ChEBI" id="CHEBI:29999"/>
        <dbReference type="ChEBI" id="CHEBI:30616"/>
        <dbReference type="ChEBI" id="CHEBI:83421"/>
        <dbReference type="ChEBI" id="CHEBI:456216"/>
        <dbReference type="EC" id="2.7.11.1"/>
    </reaction>
</comment>
<name>A0A167WL82_CORFA</name>
<dbReference type="PANTHER" id="PTHR24363">
    <property type="entry name" value="SERINE/THREONINE PROTEIN KINASE"/>
    <property type="match status" value="1"/>
</dbReference>
<keyword evidence="4" id="KW-0547">Nucleotide-binding</keyword>
<dbReference type="EMBL" id="AZHB01000010">
    <property type="protein sequence ID" value="OAA63928.1"/>
    <property type="molecule type" value="Genomic_DNA"/>
</dbReference>
<dbReference type="RefSeq" id="XP_018704577.1">
    <property type="nucleotide sequence ID" value="XM_018848243.1"/>
</dbReference>
<dbReference type="STRING" id="1081104.A0A167WL82"/>
<dbReference type="SUPFAM" id="SSF56112">
    <property type="entry name" value="Protein kinase-like (PK-like)"/>
    <property type="match status" value="1"/>
</dbReference>
<feature type="domain" description="Protein kinase" evidence="9">
    <location>
        <begin position="214"/>
        <end position="512"/>
    </location>
</feature>
<evidence type="ECO:0000256" key="2">
    <source>
        <dbReference type="ARBA" id="ARBA00022527"/>
    </source>
</evidence>
<comment type="catalytic activity">
    <reaction evidence="7">
        <text>L-threonyl-[protein] + ATP = O-phospho-L-threonyl-[protein] + ADP + H(+)</text>
        <dbReference type="Rhea" id="RHEA:46608"/>
        <dbReference type="Rhea" id="RHEA-COMP:11060"/>
        <dbReference type="Rhea" id="RHEA-COMP:11605"/>
        <dbReference type="ChEBI" id="CHEBI:15378"/>
        <dbReference type="ChEBI" id="CHEBI:30013"/>
        <dbReference type="ChEBI" id="CHEBI:30616"/>
        <dbReference type="ChEBI" id="CHEBI:61977"/>
        <dbReference type="ChEBI" id="CHEBI:456216"/>
        <dbReference type="EC" id="2.7.11.1"/>
    </reaction>
</comment>
<dbReference type="InterPro" id="IPR011009">
    <property type="entry name" value="Kinase-like_dom_sf"/>
</dbReference>
<comment type="caution">
    <text evidence="10">The sequence shown here is derived from an EMBL/GenBank/DDBJ whole genome shotgun (WGS) entry which is preliminary data.</text>
</comment>
<evidence type="ECO:0000256" key="3">
    <source>
        <dbReference type="ARBA" id="ARBA00022679"/>
    </source>
</evidence>
<dbReference type="OrthoDB" id="4062651at2759"/>
<dbReference type="PROSITE" id="PS50011">
    <property type="entry name" value="PROTEIN_KINASE_DOM"/>
    <property type="match status" value="1"/>
</dbReference>
<gene>
    <name evidence="10" type="ORF">ISF_04637</name>
</gene>